<accession>A0ACB9KZM5</accession>
<keyword evidence="2" id="KW-1185">Reference proteome</keyword>
<reference evidence="2" key="1">
    <citation type="journal article" date="2023" name="Front. Plant Sci.">
        <title>Chromosomal-level genome assembly of Melastoma candidum provides insights into trichome evolution.</title>
        <authorList>
            <person name="Zhong Y."/>
            <person name="Wu W."/>
            <person name="Sun C."/>
            <person name="Zou P."/>
            <person name="Liu Y."/>
            <person name="Dai S."/>
            <person name="Zhou R."/>
        </authorList>
    </citation>
    <scope>NUCLEOTIDE SEQUENCE [LARGE SCALE GENOMIC DNA]</scope>
</reference>
<protein>
    <submittedName>
        <fullName evidence="1">Uncharacterized protein</fullName>
    </submittedName>
</protein>
<evidence type="ECO:0000313" key="2">
    <source>
        <dbReference type="Proteomes" id="UP001057402"/>
    </source>
</evidence>
<gene>
    <name evidence="1" type="ORF">MLD38_038293</name>
</gene>
<comment type="caution">
    <text evidence="1">The sequence shown here is derived from an EMBL/GenBank/DDBJ whole genome shotgun (WGS) entry which is preliminary data.</text>
</comment>
<dbReference type="Proteomes" id="UP001057402">
    <property type="component" value="Chromosome 12"/>
</dbReference>
<name>A0ACB9KZM5_9MYRT</name>
<dbReference type="EMBL" id="CM042891">
    <property type="protein sequence ID" value="KAI4302564.1"/>
    <property type="molecule type" value="Genomic_DNA"/>
</dbReference>
<evidence type="ECO:0000313" key="1">
    <source>
        <dbReference type="EMBL" id="KAI4302564.1"/>
    </source>
</evidence>
<proteinExistence type="predicted"/>
<sequence length="230" mass="26705">MAREGEEEEVVLLSFWSSPFALRAKIALAEKGVRHEIREENLSDKSHLLLRMNPVHKKIPVLIHNGKPVCESSLIVQYIDEVWNQESPLLPSDPYERAQVRFWVDLVDKKVYMAARTVWFIKGEHEDGAKEELMEVLKLLESELGEKAYFGGDRLGYLDVSFFPYYLSIHQLENTVESRLGGEMEANLPKLEGWMKRCMLRESVSSVLPDLNKLSDYIRQLRKKRLDEQA</sequence>
<organism evidence="1 2">
    <name type="scientific">Melastoma candidum</name>
    <dbReference type="NCBI Taxonomy" id="119954"/>
    <lineage>
        <taxon>Eukaryota</taxon>
        <taxon>Viridiplantae</taxon>
        <taxon>Streptophyta</taxon>
        <taxon>Embryophyta</taxon>
        <taxon>Tracheophyta</taxon>
        <taxon>Spermatophyta</taxon>
        <taxon>Magnoliopsida</taxon>
        <taxon>eudicotyledons</taxon>
        <taxon>Gunneridae</taxon>
        <taxon>Pentapetalae</taxon>
        <taxon>rosids</taxon>
        <taxon>malvids</taxon>
        <taxon>Myrtales</taxon>
        <taxon>Melastomataceae</taxon>
        <taxon>Melastomatoideae</taxon>
        <taxon>Melastomateae</taxon>
        <taxon>Melastoma</taxon>
    </lineage>
</organism>